<feature type="region of interest" description="Disordered" evidence="1">
    <location>
        <begin position="78"/>
        <end position="100"/>
    </location>
</feature>
<dbReference type="Proteomes" id="UP000479190">
    <property type="component" value="Unassembled WGS sequence"/>
</dbReference>
<dbReference type="EMBL" id="CADCXV010000569">
    <property type="protein sequence ID" value="CAB0030910.1"/>
    <property type="molecule type" value="Genomic_DNA"/>
</dbReference>
<evidence type="ECO:0000313" key="2">
    <source>
        <dbReference type="EMBL" id="CAB0030910.1"/>
    </source>
</evidence>
<protein>
    <submittedName>
        <fullName evidence="2">Uncharacterized protein</fullName>
    </submittedName>
</protein>
<accession>A0A6H5HYN2</accession>
<dbReference type="OrthoDB" id="18193at2759"/>
<gene>
    <name evidence="2" type="ORF">TBRA_LOCUS2895</name>
</gene>
<dbReference type="AlphaFoldDB" id="A0A6H5HYN2"/>
<organism evidence="2 3">
    <name type="scientific">Trichogramma brassicae</name>
    <dbReference type="NCBI Taxonomy" id="86971"/>
    <lineage>
        <taxon>Eukaryota</taxon>
        <taxon>Metazoa</taxon>
        <taxon>Ecdysozoa</taxon>
        <taxon>Arthropoda</taxon>
        <taxon>Hexapoda</taxon>
        <taxon>Insecta</taxon>
        <taxon>Pterygota</taxon>
        <taxon>Neoptera</taxon>
        <taxon>Endopterygota</taxon>
        <taxon>Hymenoptera</taxon>
        <taxon>Apocrita</taxon>
        <taxon>Proctotrupomorpha</taxon>
        <taxon>Chalcidoidea</taxon>
        <taxon>Trichogrammatidae</taxon>
        <taxon>Trichogramma</taxon>
    </lineage>
</organism>
<reference evidence="2 3" key="1">
    <citation type="submission" date="2020-02" db="EMBL/GenBank/DDBJ databases">
        <authorList>
            <person name="Ferguson B K."/>
        </authorList>
    </citation>
    <scope>NUCLEOTIDE SEQUENCE [LARGE SCALE GENOMIC DNA]</scope>
</reference>
<sequence length="247" mass="27480">MPIAGRSFRSLILGDPTGRTRRHARAHIYYSRTRRTRRNSLSCSVNSYHLVEPWPFSLSSIGAARAEHTDTVRESVERQNGAAVRHQNRDTIQLGASSSRSRDQRTRSLLFALVFDAGSTVADGLGAAAAAAAASRVYTTSIYNEAPEKAENESSRSSSSSRSRCAALAPMPPICDIIHREPELRTRAYENFNSNTRIMARAIPAGSEDDPYFSKDERELEEIARLDAANKSWMNSLHHVWSLCKIN</sequence>
<keyword evidence="3" id="KW-1185">Reference proteome</keyword>
<evidence type="ECO:0000313" key="3">
    <source>
        <dbReference type="Proteomes" id="UP000479190"/>
    </source>
</evidence>
<proteinExistence type="predicted"/>
<name>A0A6H5HYN2_9HYME</name>
<evidence type="ECO:0000256" key="1">
    <source>
        <dbReference type="SAM" id="MobiDB-lite"/>
    </source>
</evidence>